<sequence>MSYQGTPQMTTTGAQFVQEKAGVPGQPRQWKHGLCDCFSDCGVCLITWCVPCVTYSRLNNGNGCFGNGCLFCCSIGCGISWIIGGMTRGEIRARHNIDGSCLGDYCTHCCCPLCALVQENREVHES</sequence>
<dbReference type="EMBL" id="QKWP01000147">
    <property type="protein sequence ID" value="RIB26129.1"/>
    <property type="molecule type" value="Genomic_DNA"/>
</dbReference>
<accession>A0A397VYR5</accession>
<reference evidence="1 2" key="1">
    <citation type="submission" date="2018-06" db="EMBL/GenBank/DDBJ databases">
        <title>Comparative genomics reveals the genomic features of Rhizophagus irregularis, R. cerebriforme, R. diaphanum and Gigaspora rosea, and their symbiotic lifestyle signature.</title>
        <authorList>
            <person name="Morin E."/>
            <person name="San Clemente H."/>
            <person name="Chen E.C.H."/>
            <person name="De La Providencia I."/>
            <person name="Hainaut M."/>
            <person name="Kuo A."/>
            <person name="Kohler A."/>
            <person name="Murat C."/>
            <person name="Tang N."/>
            <person name="Roy S."/>
            <person name="Loubradou J."/>
            <person name="Henrissat B."/>
            <person name="Grigoriev I.V."/>
            <person name="Corradi N."/>
            <person name="Roux C."/>
            <person name="Martin F.M."/>
        </authorList>
    </citation>
    <scope>NUCLEOTIDE SEQUENCE [LARGE SCALE GENOMIC DNA]</scope>
    <source>
        <strain evidence="1 2">DAOM 194757</strain>
    </source>
</reference>
<proteinExistence type="predicted"/>
<gene>
    <name evidence="1" type="ORF">C2G38_325882</name>
</gene>
<evidence type="ECO:0000313" key="1">
    <source>
        <dbReference type="EMBL" id="RIB26129.1"/>
    </source>
</evidence>
<dbReference type="Proteomes" id="UP000266673">
    <property type="component" value="Unassembled WGS sequence"/>
</dbReference>
<dbReference type="Pfam" id="PF04749">
    <property type="entry name" value="PLAC8"/>
    <property type="match status" value="1"/>
</dbReference>
<organism evidence="1 2">
    <name type="scientific">Gigaspora rosea</name>
    <dbReference type="NCBI Taxonomy" id="44941"/>
    <lineage>
        <taxon>Eukaryota</taxon>
        <taxon>Fungi</taxon>
        <taxon>Fungi incertae sedis</taxon>
        <taxon>Mucoromycota</taxon>
        <taxon>Glomeromycotina</taxon>
        <taxon>Glomeromycetes</taxon>
        <taxon>Diversisporales</taxon>
        <taxon>Gigasporaceae</taxon>
        <taxon>Gigaspora</taxon>
    </lineage>
</organism>
<protein>
    <submittedName>
        <fullName evidence="1">PLAC8 family-domain-containing protein</fullName>
    </submittedName>
</protein>
<evidence type="ECO:0000313" key="2">
    <source>
        <dbReference type="Proteomes" id="UP000266673"/>
    </source>
</evidence>
<dbReference type="AlphaFoldDB" id="A0A397VYR5"/>
<dbReference type="PANTHER" id="PTHR15907">
    <property type="entry name" value="DUF614 FAMILY PROTEIN-RELATED"/>
    <property type="match status" value="1"/>
</dbReference>
<dbReference type="InterPro" id="IPR006461">
    <property type="entry name" value="PLAC_motif_containing"/>
</dbReference>
<keyword evidence="2" id="KW-1185">Reference proteome</keyword>
<comment type="caution">
    <text evidence="1">The sequence shown here is derived from an EMBL/GenBank/DDBJ whole genome shotgun (WGS) entry which is preliminary data.</text>
</comment>
<dbReference type="OrthoDB" id="1045822at2759"/>
<name>A0A397VYR5_9GLOM</name>
<dbReference type="NCBIfam" id="TIGR01571">
    <property type="entry name" value="A_thal_Cys_rich"/>
    <property type="match status" value="1"/>
</dbReference>